<dbReference type="SUPFAM" id="SSF57716">
    <property type="entry name" value="Glucocorticoid receptor-like (DNA-binding domain)"/>
    <property type="match status" value="1"/>
</dbReference>
<dbReference type="Pfam" id="PF01258">
    <property type="entry name" value="zf-dskA_traR"/>
    <property type="match status" value="1"/>
</dbReference>
<dbReference type="EMBL" id="MXAP01000184">
    <property type="protein sequence ID" value="OPH33247.1"/>
    <property type="molecule type" value="Genomic_DNA"/>
</dbReference>
<protein>
    <submittedName>
        <fullName evidence="7">DnaK suppressor protein</fullName>
    </submittedName>
</protein>
<organism evidence="7 9">
    <name type="scientific">Moraxella equi</name>
    <dbReference type="NCBI Taxonomy" id="60442"/>
    <lineage>
        <taxon>Bacteria</taxon>
        <taxon>Pseudomonadati</taxon>
        <taxon>Pseudomonadota</taxon>
        <taxon>Gammaproteobacteria</taxon>
        <taxon>Moraxellales</taxon>
        <taxon>Moraxellaceae</taxon>
        <taxon>Moraxella</taxon>
    </lineage>
</organism>
<evidence type="ECO:0000256" key="1">
    <source>
        <dbReference type="ARBA" id="ARBA00022723"/>
    </source>
</evidence>
<evidence type="ECO:0000256" key="3">
    <source>
        <dbReference type="ARBA" id="ARBA00022833"/>
    </source>
</evidence>
<keyword evidence="1" id="KW-0479">Metal-binding</keyword>
<dbReference type="Proteomes" id="UP000254618">
    <property type="component" value="Unassembled WGS sequence"/>
</dbReference>
<dbReference type="AlphaFoldDB" id="A0A378QRY2"/>
<evidence type="ECO:0000313" key="9">
    <source>
        <dbReference type="Proteomes" id="UP000254618"/>
    </source>
</evidence>
<proteinExistence type="predicted"/>
<dbReference type="PROSITE" id="PS51128">
    <property type="entry name" value="ZF_DKSA_2"/>
    <property type="match status" value="1"/>
</dbReference>
<keyword evidence="3" id="KW-0862">Zinc</keyword>
<dbReference type="PANTHER" id="PTHR38777">
    <property type="entry name" value="FELS-2 PROPHAGE PROTEIN"/>
    <property type="match status" value="1"/>
</dbReference>
<dbReference type="RefSeq" id="WP_079326755.1">
    <property type="nucleotide sequence ID" value="NZ_MXAP01000184.1"/>
</dbReference>
<dbReference type="PANTHER" id="PTHR38777:SF1">
    <property type="entry name" value="DNAK SUPPRESSOR PROTEIN"/>
    <property type="match status" value="1"/>
</dbReference>
<evidence type="ECO:0000313" key="6">
    <source>
        <dbReference type="EMBL" id="OPH33247.1"/>
    </source>
</evidence>
<evidence type="ECO:0000256" key="2">
    <source>
        <dbReference type="ARBA" id="ARBA00022771"/>
    </source>
</evidence>
<dbReference type="InterPro" id="IPR000962">
    <property type="entry name" value="Znf_DskA_TraR"/>
</dbReference>
<dbReference type="GO" id="GO:0008270">
    <property type="term" value="F:zinc ion binding"/>
    <property type="evidence" value="ECO:0007669"/>
    <property type="project" value="UniProtKB-KW"/>
</dbReference>
<feature type="zinc finger region" description="dksA C4-type" evidence="4">
    <location>
        <begin position="35"/>
        <end position="59"/>
    </location>
</feature>
<accession>A0A378QRY2</accession>
<dbReference type="Proteomes" id="UP000190777">
    <property type="component" value="Unassembled WGS sequence"/>
</dbReference>
<gene>
    <name evidence="6" type="ORF">B5J93_13050</name>
    <name evidence="7" type="ORF">NCTC11012_01879</name>
</gene>
<dbReference type="EMBL" id="UGQF01000001">
    <property type="protein sequence ID" value="STZ03625.1"/>
    <property type="molecule type" value="Genomic_DNA"/>
</dbReference>
<sequence length="73" mass="8198">MTDLIDRATAQSEQILAIQIKHAQRHATPNDITECIDCGEPIGKVRKQALPHAVRCVGCQWTHERTHETGGRR</sequence>
<dbReference type="GeneID" id="77187677"/>
<evidence type="ECO:0000259" key="5">
    <source>
        <dbReference type="Pfam" id="PF01258"/>
    </source>
</evidence>
<keyword evidence="2" id="KW-0863">Zinc-finger</keyword>
<feature type="domain" description="Zinc finger DksA/TraR C4-type" evidence="5">
    <location>
        <begin position="35"/>
        <end position="65"/>
    </location>
</feature>
<keyword evidence="8" id="KW-1185">Reference proteome</keyword>
<dbReference type="Gene3D" id="1.20.120.910">
    <property type="entry name" value="DksA, coiled-coil domain"/>
    <property type="match status" value="1"/>
</dbReference>
<reference evidence="6 8" key="1">
    <citation type="submission" date="2017-03" db="EMBL/GenBank/DDBJ databases">
        <title>Draft genome sequence of Moraxella equi CCUG 4950T type strain.</title>
        <authorList>
            <person name="Salva-Serra F."/>
            <person name="Engstrom-Jakobsson H."/>
            <person name="Thorell K."/>
            <person name="Jaen-Luchoro D."/>
            <person name="Gonzales-Siles L."/>
            <person name="Karlsson R."/>
            <person name="Yazdan S."/>
            <person name="Boulund F."/>
            <person name="Johnning A."/>
            <person name="Engstrand L."/>
            <person name="Kristiansson E."/>
            <person name="Moore E."/>
        </authorList>
    </citation>
    <scope>NUCLEOTIDE SEQUENCE [LARGE SCALE GENOMIC DNA]</scope>
    <source>
        <strain evidence="6 8">CCUG 4950</strain>
    </source>
</reference>
<evidence type="ECO:0000313" key="7">
    <source>
        <dbReference type="EMBL" id="STZ03625.1"/>
    </source>
</evidence>
<evidence type="ECO:0000313" key="8">
    <source>
        <dbReference type="Proteomes" id="UP000190777"/>
    </source>
</evidence>
<reference evidence="7 9" key="2">
    <citation type="submission" date="2018-06" db="EMBL/GenBank/DDBJ databases">
        <authorList>
            <consortium name="Pathogen Informatics"/>
            <person name="Doyle S."/>
        </authorList>
    </citation>
    <scope>NUCLEOTIDE SEQUENCE [LARGE SCALE GENOMIC DNA]</scope>
    <source>
        <strain evidence="7 9">NCTC11012</strain>
    </source>
</reference>
<dbReference type="GO" id="GO:1900378">
    <property type="term" value="P:positive regulation of secondary metabolite biosynthetic process"/>
    <property type="evidence" value="ECO:0007669"/>
    <property type="project" value="TreeGrafter"/>
</dbReference>
<evidence type="ECO:0000256" key="4">
    <source>
        <dbReference type="PROSITE-ProRule" id="PRU00510"/>
    </source>
</evidence>
<name>A0A378QRY2_9GAMM</name>